<dbReference type="EMBL" id="JBHTAJ010000063">
    <property type="protein sequence ID" value="MFC7183217.1"/>
    <property type="molecule type" value="Genomic_DNA"/>
</dbReference>
<feature type="transmembrane region" description="Helical" evidence="8">
    <location>
        <begin position="334"/>
        <end position="350"/>
    </location>
</feature>
<evidence type="ECO:0000256" key="1">
    <source>
        <dbReference type="ARBA" id="ARBA00004141"/>
    </source>
</evidence>
<keyword evidence="6 7" id="KW-0472">Membrane</keyword>
<keyword evidence="3 7" id="KW-0813">Transport</keyword>
<feature type="transmembrane region" description="Helical" evidence="8">
    <location>
        <begin position="250"/>
        <end position="277"/>
    </location>
</feature>
<evidence type="ECO:0000256" key="2">
    <source>
        <dbReference type="ARBA" id="ARBA00008974"/>
    </source>
</evidence>
<feature type="transmembrane region" description="Helical" evidence="8">
    <location>
        <begin position="56"/>
        <end position="74"/>
    </location>
</feature>
<evidence type="ECO:0000256" key="4">
    <source>
        <dbReference type="ARBA" id="ARBA00022692"/>
    </source>
</evidence>
<protein>
    <submittedName>
        <fullName evidence="9">Purine-cytosine permease family protein</fullName>
    </submittedName>
</protein>
<feature type="transmembrane region" description="Helical" evidence="8">
    <location>
        <begin position="80"/>
        <end position="98"/>
    </location>
</feature>
<evidence type="ECO:0000256" key="5">
    <source>
        <dbReference type="ARBA" id="ARBA00022989"/>
    </source>
</evidence>
<dbReference type="PIRSF" id="PIRSF002744">
    <property type="entry name" value="Pur-cyt_permease"/>
    <property type="match status" value="1"/>
</dbReference>
<comment type="similarity">
    <text evidence="2 7">Belongs to the purine-cytosine permease (2.A.39) family.</text>
</comment>
<comment type="subcellular location">
    <subcellularLocation>
        <location evidence="1">Membrane</location>
        <topology evidence="1">Multi-pass membrane protein</topology>
    </subcellularLocation>
</comment>
<evidence type="ECO:0000256" key="8">
    <source>
        <dbReference type="SAM" id="Phobius"/>
    </source>
</evidence>
<keyword evidence="5 8" id="KW-1133">Transmembrane helix</keyword>
<dbReference type="PANTHER" id="PTHR31806:SF1">
    <property type="entry name" value="PURINE-CYTOSINE PERMEASE FCY2-RELATED"/>
    <property type="match status" value="1"/>
</dbReference>
<comment type="caution">
    <text evidence="9">The sequence shown here is derived from an EMBL/GenBank/DDBJ whole genome shotgun (WGS) entry which is preliminary data.</text>
</comment>
<evidence type="ECO:0000256" key="7">
    <source>
        <dbReference type="PIRNR" id="PIRNR002744"/>
    </source>
</evidence>
<feature type="transmembrane region" description="Helical" evidence="8">
    <location>
        <begin position="434"/>
        <end position="457"/>
    </location>
</feature>
<dbReference type="Proteomes" id="UP001596435">
    <property type="component" value="Unassembled WGS sequence"/>
</dbReference>
<feature type="transmembrane region" description="Helical" evidence="8">
    <location>
        <begin position="356"/>
        <end position="376"/>
    </location>
</feature>
<dbReference type="Pfam" id="PF02133">
    <property type="entry name" value="Transp_cyt_pur"/>
    <property type="match status" value="1"/>
</dbReference>
<accession>A0ABW2G3G3</accession>
<keyword evidence="10" id="KW-1185">Reference proteome</keyword>
<evidence type="ECO:0000256" key="3">
    <source>
        <dbReference type="ARBA" id="ARBA00022448"/>
    </source>
</evidence>
<evidence type="ECO:0000313" key="10">
    <source>
        <dbReference type="Proteomes" id="UP001596435"/>
    </source>
</evidence>
<evidence type="ECO:0000256" key="6">
    <source>
        <dbReference type="ARBA" id="ARBA00023136"/>
    </source>
</evidence>
<dbReference type="InterPro" id="IPR001248">
    <property type="entry name" value="Pur-cyt_permease"/>
</dbReference>
<feature type="transmembrane region" description="Helical" evidence="8">
    <location>
        <begin position="148"/>
        <end position="169"/>
    </location>
</feature>
<evidence type="ECO:0000313" key="9">
    <source>
        <dbReference type="EMBL" id="MFC7183217.1"/>
    </source>
</evidence>
<gene>
    <name evidence="9" type="ORF">ACFQMG_27095</name>
</gene>
<dbReference type="PANTHER" id="PTHR31806">
    <property type="entry name" value="PURINE-CYTOSINE PERMEASE FCY2-RELATED"/>
    <property type="match status" value="1"/>
</dbReference>
<feature type="transmembrane region" description="Helical" evidence="8">
    <location>
        <begin position="181"/>
        <end position="199"/>
    </location>
</feature>
<feature type="transmembrane region" description="Helical" evidence="8">
    <location>
        <begin position="119"/>
        <end position="136"/>
    </location>
</feature>
<dbReference type="InterPro" id="IPR026030">
    <property type="entry name" value="Pur-cyt_permease_Fcy2/21/22"/>
</dbReference>
<dbReference type="RefSeq" id="WP_345708019.1">
    <property type="nucleotide sequence ID" value="NZ_BAABKV010000001.1"/>
</dbReference>
<sequence>MTTAPTTPADPAAEVTAYGAHVLAVEPTGAEPVPESARHGSPLGLLWTWLSPNMEFATVYIGVISVLFFGLGFWTATAALLLGTAVGSVTHGLLGLYGPRFGVPQMVAGRLAFGRRGNVLPAVLNAAGAGLGWFAVNSVSGAFALSTLTGWPTLVSLVLVVIAQVAVAYLGHNFVHSFEKYALPLLTAVFLAASAVTLGKAHLGGAAGTSGSVGGFLLAFSAAFGYAAGWNPFASDYTRYLPSDSPRRQVALYPALGVFAGVSLLAVVGAASATIATSEQNPTAAFTGHLPGWLGDLTLLAIMLGAVSANAINIYSAGMSFVSLGFHRLPRGPVALAIGVLGFLVAWSGLSDAGHSYEAFLLVIAYWAAPWLAVVLTDQYLRHRAGTTTAEAVARMADPDREVWAGPVAMLAGTLVSVLLFSNQEDFSGYLVRAAPGIGDLTCVAGFVCTALLYAALRRVPATAPTR</sequence>
<keyword evidence="4 8" id="KW-0812">Transmembrane</keyword>
<feature type="transmembrane region" description="Helical" evidence="8">
    <location>
        <begin position="297"/>
        <end position="322"/>
    </location>
</feature>
<reference evidence="10" key="1">
    <citation type="journal article" date="2019" name="Int. J. Syst. Evol. Microbiol.">
        <title>The Global Catalogue of Microorganisms (GCM) 10K type strain sequencing project: providing services to taxonomists for standard genome sequencing and annotation.</title>
        <authorList>
            <consortium name="The Broad Institute Genomics Platform"/>
            <consortium name="The Broad Institute Genome Sequencing Center for Infectious Disease"/>
            <person name="Wu L."/>
            <person name="Ma J."/>
        </authorList>
    </citation>
    <scope>NUCLEOTIDE SEQUENCE [LARGE SCALE GENOMIC DNA]</scope>
    <source>
        <strain evidence="10">CGMCC 1.12859</strain>
    </source>
</reference>
<proteinExistence type="inferred from homology"/>
<feature type="transmembrane region" description="Helical" evidence="8">
    <location>
        <begin position="403"/>
        <end position="422"/>
    </location>
</feature>
<organism evidence="9 10">
    <name type="scientific">Kitasatospora paranensis</name>
    <dbReference type="NCBI Taxonomy" id="258053"/>
    <lineage>
        <taxon>Bacteria</taxon>
        <taxon>Bacillati</taxon>
        <taxon>Actinomycetota</taxon>
        <taxon>Actinomycetes</taxon>
        <taxon>Kitasatosporales</taxon>
        <taxon>Streptomycetaceae</taxon>
        <taxon>Kitasatospora</taxon>
    </lineage>
</organism>
<dbReference type="Gene3D" id="1.10.4160.10">
    <property type="entry name" value="Hydantoin permease"/>
    <property type="match status" value="1"/>
</dbReference>
<feature type="transmembrane region" description="Helical" evidence="8">
    <location>
        <begin position="211"/>
        <end position="229"/>
    </location>
</feature>
<name>A0ABW2G3G3_9ACTN</name>